<keyword evidence="1" id="KW-0862">Zinc</keyword>
<comment type="caution">
    <text evidence="4">The sequence shown here is derived from an EMBL/GenBank/DDBJ whole genome shotgun (WGS) entry which is preliminary data.</text>
</comment>
<gene>
    <name evidence="4" type="ORF">PHPALM_878</name>
</gene>
<feature type="compositionally biased region" description="Acidic residues" evidence="2">
    <location>
        <begin position="354"/>
        <end position="365"/>
    </location>
</feature>
<feature type="compositionally biased region" description="Acidic residues" evidence="2">
    <location>
        <begin position="452"/>
        <end position="469"/>
    </location>
</feature>
<feature type="domain" description="C2H2-type" evidence="3">
    <location>
        <begin position="130"/>
        <end position="160"/>
    </location>
</feature>
<dbReference type="InterPro" id="IPR013087">
    <property type="entry name" value="Znf_C2H2_type"/>
</dbReference>
<feature type="compositionally biased region" description="Basic and acidic residues" evidence="2">
    <location>
        <begin position="389"/>
        <end position="402"/>
    </location>
</feature>
<reference evidence="4 5" key="1">
    <citation type="journal article" date="2017" name="Genome Biol. Evol.">
        <title>Phytophthora megakarya and P. palmivora, closely related causal agents of cacao black pod rot, underwent increases in genome sizes and gene numbers by different mechanisms.</title>
        <authorList>
            <person name="Ali S.S."/>
            <person name="Shao J."/>
            <person name="Lary D.J."/>
            <person name="Kronmiller B."/>
            <person name="Shen D."/>
            <person name="Strem M.D."/>
            <person name="Amoako-Attah I."/>
            <person name="Akrofi A.Y."/>
            <person name="Begoude B.A."/>
            <person name="Ten Hoopen G.M."/>
            <person name="Coulibaly K."/>
            <person name="Kebe B.I."/>
            <person name="Melnick R.L."/>
            <person name="Guiltinan M.J."/>
            <person name="Tyler B.M."/>
            <person name="Meinhardt L.W."/>
            <person name="Bailey B.A."/>
        </authorList>
    </citation>
    <scope>NUCLEOTIDE SEQUENCE [LARGE SCALE GENOMIC DNA]</scope>
    <source>
        <strain evidence="5">sbr112.9</strain>
    </source>
</reference>
<evidence type="ECO:0000313" key="4">
    <source>
        <dbReference type="EMBL" id="POM81186.1"/>
    </source>
</evidence>
<dbReference type="PANTHER" id="PTHR34755:SF4">
    <property type="entry name" value="F-BOX DOMAIN-CONTAINING PROTEIN"/>
    <property type="match status" value="1"/>
</dbReference>
<name>A0A2P4YTU9_9STRA</name>
<evidence type="ECO:0000313" key="5">
    <source>
        <dbReference type="Proteomes" id="UP000237271"/>
    </source>
</evidence>
<protein>
    <recommendedName>
        <fullName evidence="3">C2H2-type domain-containing protein</fullName>
    </recommendedName>
</protein>
<dbReference type="PROSITE" id="PS00028">
    <property type="entry name" value="ZINC_FINGER_C2H2_1"/>
    <property type="match status" value="1"/>
</dbReference>
<accession>A0A2P4YTU9</accession>
<dbReference type="PANTHER" id="PTHR34755">
    <property type="entry name" value="SERINE/ARGININE REPETITIVE MATRIX PROTEIN 3-RELATED"/>
    <property type="match status" value="1"/>
</dbReference>
<feature type="compositionally biased region" description="Basic and acidic residues" evidence="2">
    <location>
        <begin position="563"/>
        <end position="572"/>
    </location>
</feature>
<feature type="region of interest" description="Disordered" evidence="2">
    <location>
        <begin position="333"/>
        <end position="584"/>
    </location>
</feature>
<evidence type="ECO:0000256" key="2">
    <source>
        <dbReference type="SAM" id="MobiDB-lite"/>
    </source>
</evidence>
<feature type="compositionally biased region" description="Acidic residues" evidence="2">
    <location>
        <begin position="491"/>
        <end position="515"/>
    </location>
</feature>
<dbReference type="OrthoDB" id="162910at2759"/>
<keyword evidence="1" id="KW-0863">Zinc-finger</keyword>
<evidence type="ECO:0000256" key="1">
    <source>
        <dbReference type="PROSITE-ProRule" id="PRU00042"/>
    </source>
</evidence>
<dbReference type="GO" id="GO:0008270">
    <property type="term" value="F:zinc ion binding"/>
    <property type="evidence" value="ECO:0007669"/>
    <property type="project" value="UniProtKB-KW"/>
</dbReference>
<organism evidence="4 5">
    <name type="scientific">Phytophthora palmivora</name>
    <dbReference type="NCBI Taxonomy" id="4796"/>
    <lineage>
        <taxon>Eukaryota</taxon>
        <taxon>Sar</taxon>
        <taxon>Stramenopiles</taxon>
        <taxon>Oomycota</taxon>
        <taxon>Peronosporomycetes</taxon>
        <taxon>Peronosporales</taxon>
        <taxon>Peronosporaceae</taxon>
        <taxon>Phytophthora</taxon>
    </lineage>
</organism>
<feature type="compositionally biased region" description="Basic and acidic residues" evidence="2">
    <location>
        <begin position="343"/>
        <end position="353"/>
    </location>
</feature>
<dbReference type="Proteomes" id="UP000237271">
    <property type="component" value="Unassembled WGS sequence"/>
</dbReference>
<proteinExistence type="predicted"/>
<keyword evidence="1" id="KW-0479">Metal-binding</keyword>
<keyword evidence="5" id="KW-1185">Reference proteome</keyword>
<dbReference type="InterPro" id="IPR052109">
    <property type="entry name" value="SRRM_Domain-Containing"/>
</dbReference>
<sequence>MPRGPRTSEPAPPSAADLAAGIVSPMDIPINSPIPLLRLNTREFRRQKFNKYIRLKSYKELALVGRKPYENSGLRKLQRLRSSLGLPVTTITDNLQDMDEEFHINKNSCASCTCTMCRHLRRWSSTLQPYRCKNVNCGIIFDSFTDMYEHQLDVHGGLDPRANRIVEATFHQQRGKLAFPPATVYAGQQYMVPSCPPTPWKSMEELDEEAKTLQARLGNYNPFNHDTPFKLFLEGYKLVKRYGWKEMQRQYHLAMEHFYSAMKFPASSRGFHDGCPSVERGRNWLTSTDREESRIFHPFSLVDKVDVEPEFVLIDTKRDQAMEDMCIEISDDSDAGLSVNDKNGNDEKGFKTDDDVEMQTPDDNDVGPAKERKVFDTDSENDTELTNVESHECEAFSEHNVMDVESDSDSDMTVMSEVASDTDKVNLEDSDSDSELESDSSQISDTKSSSESESESESESDSDDDNEGESEGKVKGSQGGYIDDTVSATESDSDSDSSDSDSESESDSDTSDSEEDHFTKGAALHEVSSSSEDSSDSEDENPSERPAVHEVSSSSEDSNDSDTESKVSEADSTKFVSDSDSESD</sequence>
<evidence type="ECO:0000259" key="3">
    <source>
        <dbReference type="PROSITE" id="PS50157"/>
    </source>
</evidence>
<feature type="compositionally biased region" description="Acidic residues" evidence="2">
    <location>
        <begin position="428"/>
        <end position="438"/>
    </location>
</feature>
<dbReference type="PROSITE" id="PS50157">
    <property type="entry name" value="ZINC_FINGER_C2H2_2"/>
    <property type="match status" value="1"/>
</dbReference>
<dbReference type="AlphaFoldDB" id="A0A2P4YTU9"/>
<dbReference type="EMBL" id="NCKW01000145">
    <property type="protein sequence ID" value="POM81186.1"/>
    <property type="molecule type" value="Genomic_DNA"/>
</dbReference>
<feature type="compositionally biased region" description="Low complexity" evidence="2">
    <location>
        <begin position="439"/>
        <end position="451"/>
    </location>
</feature>